<dbReference type="EMBL" id="MN740031">
    <property type="protein sequence ID" value="QHT85072.1"/>
    <property type="molecule type" value="Genomic_DNA"/>
</dbReference>
<proteinExistence type="predicted"/>
<organism evidence="1">
    <name type="scientific">viral metagenome</name>
    <dbReference type="NCBI Taxonomy" id="1070528"/>
    <lineage>
        <taxon>unclassified sequences</taxon>
        <taxon>metagenomes</taxon>
        <taxon>organismal metagenomes</taxon>
    </lineage>
</organism>
<reference evidence="1" key="1">
    <citation type="journal article" date="2020" name="Nature">
        <title>Giant virus diversity and host interactions through global metagenomics.</title>
        <authorList>
            <person name="Schulz F."/>
            <person name="Roux S."/>
            <person name="Paez-Espino D."/>
            <person name="Jungbluth S."/>
            <person name="Walsh D.A."/>
            <person name="Denef V.J."/>
            <person name="McMahon K.D."/>
            <person name="Konstantinidis K.T."/>
            <person name="Eloe-Fadrosh E.A."/>
            <person name="Kyrpides N.C."/>
            <person name="Woyke T."/>
        </authorList>
    </citation>
    <scope>NUCLEOTIDE SEQUENCE</scope>
    <source>
        <strain evidence="1">GVMAG-M-3300023184-178</strain>
    </source>
</reference>
<evidence type="ECO:0000313" key="1">
    <source>
        <dbReference type="EMBL" id="QHT85072.1"/>
    </source>
</evidence>
<dbReference type="AlphaFoldDB" id="A0A6C0HX60"/>
<accession>A0A6C0HX60</accession>
<name>A0A6C0HX60_9ZZZZ</name>
<protein>
    <submittedName>
        <fullName evidence="1">Uncharacterized protein</fullName>
    </submittedName>
</protein>
<dbReference type="InterPro" id="IPR043918">
    <property type="entry name" value="DUF5760"/>
</dbReference>
<dbReference type="Pfam" id="PF19064">
    <property type="entry name" value="DUF5760"/>
    <property type="match status" value="1"/>
</dbReference>
<sequence>METKDQLVANIKEWIKNDNEIASLQKEIKVRRNKKKSLSNALMSTMKTNSIDCFDINGGSIIYKKTTSKKPLNAKSLIIALQNYYKANPTLAEEVSKFILENREEQVKESVVRKMDK</sequence>